<dbReference type="OrthoDB" id="9797976at2"/>
<sequence>MKGTIVNAAAVLVGSGLGLALKRGIPEKYQSTVMHGMALAVGIIGLQMAFKTENILVVILGLAAGAVIGESLNIDGYLNKIGEWLSAKFGSQNNPGENNIGRGFVTSSLVYCIGAMAVVGSIQEGLTGDTSTLYAKSLIDGIVAIVFTASMGIGVAFSSVSIFVYQGLITLLAGFFSAVLSDSIIKEMTATGGILIVGVSILMLELKKIRLANLLPAIPVAAAIAYFWPTM</sequence>
<keyword evidence="1" id="KW-0472">Membrane</keyword>
<feature type="transmembrane region" description="Helical" evidence="1">
    <location>
        <begin position="187"/>
        <end position="204"/>
    </location>
</feature>
<dbReference type="Pfam" id="PF04474">
    <property type="entry name" value="DUF554"/>
    <property type="match status" value="1"/>
</dbReference>
<reference evidence="2 3" key="1">
    <citation type="submission" date="2017-04" db="EMBL/GenBank/DDBJ databases">
        <authorList>
            <person name="Afonso C.L."/>
            <person name="Miller P.J."/>
            <person name="Scott M.A."/>
            <person name="Spackman E."/>
            <person name="Goraichik I."/>
            <person name="Dimitrov K.M."/>
            <person name="Suarez D.L."/>
            <person name="Swayne D.E."/>
        </authorList>
    </citation>
    <scope>NUCLEOTIDE SEQUENCE [LARGE SCALE GENOMIC DNA]</scope>
    <source>
        <strain evidence="2 3">DSM 5090</strain>
    </source>
</reference>
<protein>
    <recommendedName>
        <fullName evidence="4">Membrane protein YdfK</fullName>
    </recommendedName>
</protein>
<feature type="transmembrane region" description="Helical" evidence="1">
    <location>
        <begin position="56"/>
        <end position="78"/>
    </location>
</feature>
<evidence type="ECO:0000256" key="1">
    <source>
        <dbReference type="SAM" id="Phobius"/>
    </source>
</evidence>
<dbReference type="AlphaFoldDB" id="A0A1W2D3F6"/>
<dbReference type="PANTHER" id="PTHR36111:SF2">
    <property type="entry name" value="INNER MEMBRANE PROTEIN"/>
    <property type="match status" value="1"/>
</dbReference>
<evidence type="ECO:0008006" key="4">
    <source>
        <dbReference type="Google" id="ProtNLM"/>
    </source>
</evidence>
<dbReference type="RefSeq" id="WP_084576688.1">
    <property type="nucleotide sequence ID" value="NZ_CP155572.1"/>
</dbReference>
<feature type="transmembrane region" description="Helical" evidence="1">
    <location>
        <begin position="99"/>
        <end position="122"/>
    </location>
</feature>
<keyword evidence="1" id="KW-0812">Transmembrane</keyword>
<evidence type="ECO:0000313" key="3">
    <source>
        <dbReference type="Proteomes" id="UP000192738"/>
    </source>
</evidence>
<keyword evidence="3" id="KW-1185">Reference proteome</keyword>
<proteinExistence type="predicted"/>
<dbReference type="STRING" id="112901.SAMN04488500_11342"/>
<feature type="transmembrane region" description="Helical" evidence="1">
    <location>
        <begin position="134"/>
        <end position="155"/>
    </location>
</feature>
<dbReference type="EMBL" id="FWXI01000013">
    <property type="protein sequence ID" value="SMC91594.1"/>
    <property type="molecule type" value="Genomic_DNA"/>
</dbReference>
<organism evidence="2 3">
    <name type="scientific">Sporomusa malonica</name>
    <dbReference type="NCBI Taxonomy" id="112901"/>
    <lineage>
        <taxon>Bacteria</taxon>
        <taxon>Bacillati</taxon>
        <taxon>Bacillota</taxon>
        <taxon>Negativicutes</taxon>
        <taxon>Selenomonadales</taxon>
        <taxon>Sporomusaceae</taxon>
        <taxon>Sporomusa</taxon>
    </lineage>
</organism>
<keyword evidence="1" id="KW-1133">Transmembrane helix</keyword>
<dbReference type="InterPro" id="IPR007563">
    <property type="entry name" value="DUF554"/>
</dbReference>
<gene>
    <name evidence="2" type="ORF">SAMN04488500_11342</name>
</gene>
<accession>A0A1W2D3F6</accession>
<evidence type="ECO:0000313" key="2">
    <source>
        <dbReference type="EMBL" id="SMC91594.1"/>
    </source>
</evidence>
<feature type="transmembrane region" description="Helical" evidence="1">
    <location>
        <begin position="6"/>
        <end position="21"/>
    </location>
</feature>
<dbReference type="Proteomes" id="UP000192738">
    <property type="component" value="Unassembled WGS sequence"/>
</dbReference>
<name>A0A1W2D3F6_9FIRM</name>
<feature type="transmembrane region" description="Helical" evidence="1">
    <location>
        <begin position="33"/>
        <end position="50"/>
    </location>
</feature>
<feature type="transmembrane region" description="Helical" evidence="1">
    <location>
        <begin position="211"/>
        <end position="228"/>
    </location>
</feature>
<dbReference type="PANTHER" id="PTHR36111">
    <property type="entry name" value="INNER MEMBRANE PROTEIN-RELATED"/>
    <property type="match status" value="1"/>
</dbReference>